<dbReference type="Proteomes" id="UP000244005">
    <property type="component" value="Unassembled WGS sequence"/>
</dbReference>
<dbReference type="PANTHER" id="PTHR10891">
    <property type="entry name" value="EF-HAND CALCIUM-BINDING DOMAIN CONTAINING PROTEIN"/>
    <property type="match status" value="1"/>
</dbReference>
<evidence type="ECO:0000313" key="6">
    <source>
        <dbReference type="Proteomes" id="UP000244005"/>
    </source>
</evidence>
<dbReference type="InterPro" id="IPR018247">
    <property type="entry name" value="EF_Hand_1_Ca_BS"/>
</dbReference>
<feature type="domain" description="EF-hand" evidence="4">
    <location>
        <begin position="184"/>
        <end position="219"/>
    </location>
</feature>
<evidence type="ECO:0000259" key="4">
    <source>
        <dbReference type="PROSITE" id="PS50222"/>
    </source>
</evidence>
<dbReference type="Gene3D" id="1.10.238.10">
    <property type="entry name" value="EF-hand"/>
    <property type="match status" value="2"/>
</dbReference>
<evidence type="ECO:0000256" key="1">
    <source>
        <dbReference type="ARBA" id="ARBA00022723"/>
    </source>
</evidence>
<dbReference type="Pfam" id="PF13499">
    <property type="entry name" value="EF-hand_7"/>
    <property type="match status" value="2"/>
</dbReference>
<dbReference type="InterPro" id="IPR039647">
    <property type="entry name" value="EF_hand_pair_protein_CML-like"/>
</dbReference>
<dbReference type="GO" id="GO:0005509">
    <property type="term" value="F:calcium ion binding"/>
    <property type="evidence" value="ECO:0000318"/>
    <property type="project" value="GO_Central"/>
</dbReference>
<accession>A0A2R6X3G2</accession>
<feature type="domain" description="EF-hand" evidence="4">
    <location>
        <begin position="99"/>
        <end position="134"/>
    </location>
</feature>
<dbReference type="SUPFAM" id="SSF47473">
    <property type="entry name" value="EF-hand"/>
    <property type="match status" value="1"/>
</dbReference>
<keyword evidence="6" id="KW-1185">Reference proteome</keyword>
<dbReference type="EMBL" id="KZ772710">
    <property type="protein sequence ID" value="PTQ40650.1"/>
    <property type="molecule type" value="Genomic_DNA"/>
</dbReference>
<reference evidence="6" key="1">
    <citation type="journal article" date="2017" name="Cell">
        <title>Insights into land plant evolution garnered from the Marchantia polymorpha genome.</title>
        <authorList>
            <person name="Bowman J.L."/>
            <person name="Kohchi T."/>
            <person name="Yamato K.T."/>
            <person name="Jenkins J."/>
            <person name="Shu S."/>
            <person name="Ishizaki K."/>
            <person name="Yamaoka S."/>
            <person name="Nishihama R."/>
            <person name="Nakamura Y."/>
            <person name="Berger F."/>
            <person name="Adam C."/>
            <person name="Aki S.S."/>
            <person name="Althoff F."/>
            <person name="Araki T."/>
            <person name="Arteaga-Vazquez M.A."/>
            <person name="Balasubrmanian S."/>
            <person name="Barry K."/>
            <person name="Bauer D."/>
            <person name="Boehm C.R."/>
            <person name="Briginshaw L."/>
            <person name="Caballero-Perez J."/>
            <person name="Catarino B."/>
            <person name="Chen F."/>
            <person name="Chiyoda S."/>
            <person name="Chovatia M."/>
            <person name="Davies K.M."/>
            <person name="Delmans M."/>
            <person name="Demura T."/>
            <person name="Dierschke T."/>
            <person name="Dolan L."/>
            <person name="Dorantes-Acosta A.E."/>
            <person name="Eklund D.M."/>
            <person name="Florent S.N."/>
            <person name="Flores-Sandoval E."/>
            <person name="Fujiyama A."/>
            <person name="Fukuzawa H."/>
            <person name="Galik B."/>
            <person name="Grimanelli D."/>
            <person name="Grimwood J."/>
            <person name="Grossniklaus U."/>
            <person name="Hamada T."/>
            <person name="Haseloff J."/>
            <person name="Hetherington A.J."/>
            <person name="Higo A."/>
            <person name="Hirakawa Y."/>
            <person name="Hundley H.N."/>
            <person name="Ikeda Y."/>
            <person name="Inoue K."/>
            <person name="Inoue S.I."/>
            <person name="Ishida S."/>
            <person name="Jia Q."/>
            <person name="Kakita M."/>
            <person name="Kanazawa T."/>
            <person name="Kawai Y."/>
            <person name="Kawashima T."/>
            <person name="Kennedy M."/>
            <person name="Kinose K."/>
            <person name="Kinoshita T."/>
            <person name="Kohara Y."/>
            <person name="Koide E."/>
            <person name="Komatsu K."/>
            <person name="Kopischke S."/>
            <person name="Kubo M."/>
            <person name="Kyozuka J."/>
            <person name="Lagercrantz U."/>
            <person name="Lin S.S."/>
            <person name="Lindquist E."/>
            <person name="Lipzen A.M."/>
            <person name="Lu C.W."/>
            <person name="De Luna E."/>
            <person name="Martienssen R.A."/>
            <person name="Minamino N."/>
            <person name="Mizutani M."/>
            <person name="Mizutani M."/>
            <person name="Mochizuki N."/>
            <person name="Monte I."/>
            <person name="Mosher R."/>
            <person name="Nagasaki H."/>
            <person name="Nakagami H."/>
            <person name="Naramoto S."/>
            <person name="Nishitani K."/>
            <person name="Ohtani M."/>
            <person name="Okamoto T."/>
            <person name="Okumura M."/>
            <person name="Phillips J."/>
            <person name="Pollak B."/>
            <person name="Reinders A."/>
            <person name="Rovekamp M."/>
            <person name="Sano R."/>
            <person name="Sawa S."/>
            <person name="Schmid M.W."/>
            <person name="Shirakawa M."/>
            <person name="Solano R."/>
            <person name="Spunde A."/>
            <person name="Suetsugu N."/>
            <person name="Sugano S."/>
            <person name="Sugiyama A."/>
            <person name="Sun R."/>
            <person name="Suzuki Y."/>
            <person name="Takenaka M."/>
            <person name="Takezawa D."/>
            <person name="Tomogane H."/>
            <person name="Tsuzuki M."/>
            <person name="Ueda T."/>
            <person name="Umeda M."/>
            <person name="Ward J.M."/>
            <person name="Watanabe Y."/>
            <person name="Yazaki K."/>
            <person name="Yokoyama R."/>
            <person name="Yoshitake Y."/>
            <person name="Yotsui I."/>
            <person name="Zachgo S."/>
            <person name="Schmutz J."/>
        </authorList>
    </citation>
    <scope>NUCLEOTIDE SEQUENCE [LARGE SCALE GENOMIC DNA]</scope>
    <source>
        <strain evidence="6">Tak-1</strain>
    </source>
</reference>
<keyword evidence="1" id="KW-0479">Metal-binding</keyword>
<keyword evidence="3" id="KW-0106">Calcium</keyword>
<dbReference type="FunFam" id="1.10.238.10:FF:000089">
    <property type="entry name" value="calmodulin-like protein 3"/>
    <property type="match status" value="1"/>
</dbReference>
<dbReference type="CDD" id="cd00051">
    <property type="entry name" value="EFh"/>
    <property type="match status" value="2"/>
</dbReference>
<dbReference type="PROSITE" id="PS50222">
    <property type="entry name" value="EF_HAND_2"/>
    <property type="match status" value="4"/>
</dbReference>
<protein>
    <recommendedName>
        <fullName evidence="4">EF-hand domain-containing protein</fullName>
    </recommendedName>
</protein>
<dbReference type="InterPro" id="IPR002048">
    <property type="entry name" value="EF_hand_dom"/>
</dbReference>
<feature type="domain" description="EF-hand" evidence="4">
    <location>
        <begin position="146"/>
        <end position="181"/>
    </location>
</feature>
<organism evidence="5 6">
    <name type="scientific">Marchantia polymorpha</name>
    <name type="common">Common liverwort</name>
    <name type="synonym">Marchantia aquatica</name>
    <dbReference type="NCBI Taxonomy" id="3197"/>
    <lineage>
        <taxon>Eukaryota</taxon>
        <taxon>Viridiplantae</taxon>
        <taxon>Streptophyta</taxon>
        <taxon>Embryophyta</taxon>
        <taxon>Marchantiophyta</taxon>
        <taxon>Marchantiopsida</taxon>
        <taxon>Marchantiidae</taxon>
        <taxon>Marchantiales</taxon>
        <taxon>Marchantiaceae</taxon>
        <taxon>Marchantia</taxon>
    </lineage>
</organism>
<dbReference type="Gramene" id="Mp6g18000.1">
    <property type="protein sequence ID" value="Mp6g18000.1.cds1"/>
    <property type="gene ID" value="Mp6g18000"/>
</dbReference>
<dbReference type="OMA" id="SWYIDDK"/>
<dbReference type="SMART" id="SM00054">
    <property type="entry name" value="EFh"/>
    <property type="match status" value="4"/>
</dbReference>
<gene>
    <name evidence="5" type="ORF">MARPO_0038s0010</name>
</gene>
<dbReference type="PROSITE" id="PS00018">
    <property type="entry name" value="EF_HAND_1"/>
    <property type="match status" value="4"/>
</dbReference>
<evidence type="ECO:0000256" key="2">
    <source>
        <dbReference type="ARBA" id="ARBA00022737"/>
    </source>
</evidence>
<feature type="domain" description="EF-hand" evidence="4">
    <location>
        <begin position="63"/>
        <end position="98"/>
    </location>
</feature>
<keyword evidence="2" id="KW-0677">Repeat</keyword>
<sequence length="222" mass="24674">MAAVHSQMVLSSVGNISRHSSSRSIQSVHFEATRFASYATEGCSDDEATPRSYESGGASSMTWNAAEMKRVFEKVDENDDGLICAQDLLRFMTRLGFQLSQDEAVSMLESVDSNGDGRVDFQEFLSLYRSLCDGDAATPSPSLDDEEDETLLEAFRVFDKNMDGFITAEELQTVLLDLGLPEGKSLKNCERMIQSVDVDGNGEIDLREFKEMMSSNYIYCEV</sequence>
<name>A0A2R6X3G2_MARPO</name>
<proteinExistence type="predicted"/>
<evidence type="ECO:0000256" key="3">
    <source>
        <dbReference type="ARBA" id="ARBA00022837"/>
    </source>
</evidence>
<dbReference type="OrthoDB" id="26525at2759"/>
<dbReference type="InterPro" id="IPR011992">
    <property type="entry name" value="EF-hand-dom_pair"/>
</dbReference>
<evidence type="ECO:0000313" key="5">
    <source>
        <dbReference type="EMBL" id="PTQ40650.1"/>
    </source>
</evidence>
<dbReference type="AlphaFoldDB" id="A0A2R6X3G2"/>